<dbReference type="Gene3D" id="3.30.365.10">
    <property type="entry name" value="Aldehyde oxidase/xanthine dehydrogenase, molybdopterin binding domain"/>
    <property type="match status" value="4"/>
</dbReference>
<gene>
    <name evidence="4" type="ORF">SAMN05444165_3128</name>
</gene>
<dbReference type="GO" id="GO:0005506">
    <property type="term" value="F:iron ion binding"/>
    <property type="evidence" value="ECO:0007669"/>
    <property type="project" value="InterPro"/>
</dbReference>
<reference evidence="4 5" key="1">
    <citation type="submission" date="2016-11" db="EMBL/GenBank/DDBJ databases">
        <authorList>
            <person name="Jaros S."/>
            <person name="Januszkiewicz K."/>
            <person name="Wedrychowicz H."/>
        </authorList>
    </citation>
    <scope>NUCLEOTIDE SEQUENCE [LARGE SCALE GENOMIC DNA]</scope>
    <source>
        <strain evidence="4 5">GAS95</strain>
    </source>
</reference>
<evidence type="ECO:0000313" key="4">
    <source>
        <dbReference type="EMBL" id="SIO43094.1"/>
    </source>
</evidence>
<keyword evidence="5" id="KW-1185">Reference proteome</keyword>
<dbReference type="PANTHER" id="PTHR11908:SF132">
    <property type="entry name" value="ALDEHYDE OXIDASE 1-RELATED"/>
    <property type="match status" value="1"/>
</dbReference>
<dbReference type="Proteomes" id="UP000185151">
    <property type="component" value="Unassembled WGS sequence"/>
</dbReference>
<dbReference type="PANTHER" id="PTHR11908">
    <property type="entry name" value="XANTHINE DEHYDROGENASE"/>
    <property type="match status" value="1"/>
</dbReference>
<proteinExistence type="predicted"/>
<dbReference type="InterPro" id="IPR036856">
    <property type="entry name" value="Ald_Oxase/Xan_DH_a/b_sf"/>
</dbReference>
<keyword evidence="1" id="KW-0500">Molybdenum</keyword>
<name>A0A1N6JFC3_9BURK</name>
<dbReference type="Gene3D" id="3.90.1170.50">
    <property type="entry name" value="Aldehyde oxidase/xanthine dehydrogenase, a/b hammerhead"/>
    <property type="match status" value="1"/>
</dbReference>
<dbReference type="SUPFAM" id="SSF54665">
    <property type="entry name" value="CO dehydrogenase molybdoprotein N-domain-like"/>
    <property type="match status" value="1"/>
</dbReference>
<evidence type="ECO:0000313" key="5">
    <source>
        <dbReference type="Proteomes" id="UP000185151"/>
    </source>
</evidence>
<dbReference type="Pfam" id="PF01315">
    <property type="entry name" value="Ald_Xan_dh_C"/>
    <property type="match status" value="1"/>
</dbReference>
<evidence type="ECO:0000256" key="2">
    <source>
        <dbReference type="ARBA" id="ARBA00023002"/>
    </source>
</evidence>
<dbReference type="EMBL" id="FSRU01000001">
    <property type="protein sequence ID" value="SIO43094.1"/>
    <property type="molecule type" value="Genomic_DNA"/>
</dbReference>
<dbReference type="InterPro" id="IPR037165">
    <property type="entry name" value="AldOxase/xan_DH_Mopterin-bd_sf"/>
</dbReference>
<dbReference type="GO" id="GO:0016491">
    <property type="term" value="F:oxidoreductase activity"/>
    <property type="evidence" value="ECO:0007669"/>
    <property type="project" value="UniProtKB-KW"/>
</dbReference>
<dbReference type="Pfam" id="PF20256">
    <property type="entry name" value="MoCoBD_2"/>
    <property type="match status" value="1"/>
</dbReference>
<feature type="domain" description="Aldehyde oxidase/xanthine dehydrogenase a/b hammerhead" evidence="3">
    <location>
        <begin position="18"/>
        <end position="130"/>
    </location>
</feature>
<dbReference type="InterPro" id="IPR008274">
    <property type="entry name" value="AldOxase/xan_DH_MoCoBD1"/>
</dbReference>
<dbReference type="SMART" id="SM01008">
    <property type="entry name" value="Ald_Xan_dh_C"/>
    <property type="match status" value="1"/>
</dbReference>
<evidence type="ECO:0000259" key="3">
    <source>
        <dbReference type="SMART" id="SM01008"/>
    </source>
</evidence>
<dbReference type="Pfam" id="PF02738">
    <property type="entry name" value="MoCoBD_1"/>
    <property type="match status" value="1"/>
</dbReference>
<sequence length="733" mass="77948">MNHSGESIARFDGPVKVTGAARYAGDQNLPAQLYAVMVSATVPAGWVEKIDAHEALAMPGVTHVLTAADMPKVHARLADISVPPLATRFVPMQTDEVVYEGQPVAIVLAESIEAAESGADSVCVDYRATSFIVPDTAPAEPPAPERGGYSHSSALEFCKGDAASAIAAAPLRTGAEYIQPSRHANPMEPCAILAVWKDKQLTVYDSVQHLPAVQNTLAAAFGIDPAWVRVVSPYTGGGFGVKAFVWPHEILASMAARVTRRPVKLVLSRQNMYDMVGFQPQMTQNVALGASEDGKLLGIVHAVTNITSVTEDYVEFGSIPGRSFYACDNISTSQKVRRGNVVLPTFMRSPWDGPGSWSLGSAMDELARTLKVDPLELRLANYAETDPESGKSWSSKKLREAYNEGARRFRWQDRPKGGTRDGHWRIGCGLADCSQGQARFHTTARVRLNAHGMARLESSFCDIGTGPATVFPQIVAEILGLKPEEVSVLAGDTSLPYSGPTYGSGTTISTGAALQQAAQGVRAKLARLAGWPTEEVTMRNGHILHGDRSRSIQSVLDEAGVFELVCDGAFDLPGGAPVDMGAPEFPARTFGVIFVEVAVDPDLGLLRLRRATGIYSAGRIINPRTARSQMIGGIVWGWGMAAMEGSHFEPALGRWISKDLAGVALPVNADIPPAIDVGFVDEYDANSGPLGAKGIGELCATGVAAAVANAVYDAIGVRVRELPITPNKLMGGL</sequence>
<dbReference type="InterPro" id="IPR000674">
    <property type="entry name" value="Ald_Oxase/Xan_DH_a/b"/>
</dbReference>
<keyword evidence="2" id="KW-0560">Oxidoreductase</keyword>
<evidence type="ECO:0000256" key="1">
    <source>
        <dbReference type="ARBA" id="ARBA00022505"/>
    </source>
</evidence>
<accession>A0A1N6JFC3</accession>
<dbReference type="RefSeq" id="WP_074296383.1">
    <property type="nucleotide sequence ID" value="NZ_FSRU01000001.1"/>
</dbReference>
<dbReference type="AlphaFoldDB" id="A0A1N6JFC3"/>
<dbReference type="OrthoDB" id="8428274at2"/>
<protein>
    <submittedName>
        <fullName evidence="4">Xanthine dehydrogenase YagR molybdenum-binding subunit</fullName>
    </submittedName>
</protein>
<dbReference type="InterPro" id="IPR046867">
    <property type="entry name" value="AldOxase/xan_DH_MoCoBD2"/>
</dbReference>
<dbReference type="SUPFAM" id="SSF56003">
    <property type="entry name" value="Molybdenum cofactor-binding domain"/>
    <property type="match status" value="1"/>
</dbReference>
<organism evidence="4 5">
    <name type="scientific">Paraburkholderia phenazinium</name>
    <dbReference type="NCBI Taxonomy" id="60549"/>
    <lineage>
        <taxon>Bacteria</taxon>
        <taxon>Pseudomonadati</taxon>
        <taxon>Pseudomonadota</taxon>
        <taxon>Betaproteobacteria</taxon>
        <taxon>Burkholderiales</taxon>
        <taxon>Burkholderiaceae</taxon>
        <taxon>Paraburkholderia</taxon>
    </lineage>
</organism>
<dbReference type="InterPro" id="IPR016208">
    <property type="entry name" value="Ald_Oxase/xanthine_DH-like"/>
</dbReference>